<keyword evidence="1" id="KW-0732">Signal</keyword>
<dbReference type="EMBL" id="JEMB01003419">
    <property type="protein sequence ID" value="KYF72795.1"/>
    <property type="molecule type" value="Genomic_DNA"/>
</dbReference>
<evidence type="ECO:0008006" key="4">
    <source>
        <dbReference type="Google" id="ProtNLM"/>
    </source>
</evidence>
<gene>
    <name evidence="2" type="ORF">BE17_24745</name>
</gene>
<evidence type="ECO:0000313" key="2">
    <source>
        <dbReference type="EMBL" id="KYF72795.1"/>
    </source>
</evidence>
<dbReference type="SUPFAM" id="SSF51261">
    <property type="entry name" value="Duplicated hybrid motif"/>
    <property type="match status" value="1"/>
</dbReference>
<dbReference type="Gene3D" id="2.70.70.10">
    <property type="entry name" value="Glucose Permease (Domain IIA)"/>
    <property type="match status" value="1"/>
</dbReference>
<dbReference type="Proteomes" id="UP000075635">
    <property type="component" value="Unassembled WGS sequence"/>
</dbReference>
<dbReference type="PANTHER" id="PTHR21666">
    <property type="entry name" value="PEPTIDASE-RELATED"/>
    <property type="match status" value="1"/>
</dbReference>
<proteinExistence type="predicted"/>
<accession>A0A150QXY4</accession>
<sequence>MKIAKYALSISLFCAVAGSLSTSALAAAPGEIDEPAGFGHYCSMTWPGGGWAYKWTGSDPCGDLEDQFGPGDIRKAGLYSTSGANQTVVWCDGQTWGPVYYRGNGTGPLTAAFNDSVASAEPSCVMTVSPLALPIFGHTPGTFTGTVTGVDFARDDAGTLDTGDFGATGVNLNSAATQVNYKGHAKTGYSDGHDGYDWLASEGTDLFAVARGRVIFNRDYQTSAVVCATSTAAWISSRAVNNCINRDFAAGPPSSCSSFSDPAPACQSAIAAGNYIDYRNAGWDGNQQGEVYVRHKIVTSPATYNESFVVGYFHVKRTNAPAVGTNLVAGDQVADVGNTGWTSAPHLHMTVIRETNVGTSTVKDRWFTINADSCTSCGGGSHEFHRYAVDPYGWQAPANIDPRGWATKNGAMSPKLWQSGITIPDDGTWGD</sequence>
<reference evidence="2 3" key="1">
    <citation type="submission" date="2014-02" db="EMBL/GenBank/DDBJ databases">
        <title>The small core and large imbalanced accessory genome model reveals a collaborative survival strategy of Sorangium cellulosum strains in nature.</title>
        <authorList>
            <person name="Han K."/>
            <person name="Peng R."/>
            <person name="Blom J."/>
            <person name="Li Y.-Z."/>
        </authorList>
    </citation>
    <scope>NUCLEOTIDE SEQUENCE [LARGE SCALE GENOMIC DNA]</scope>
    <source>
        <strain evidence="2 3">So0011-07</strain>
    </source>
</reference>
<dbReference type="AlphaFoldDB" id="A0A150QXY4"/>
<feature type="chain" id="PRO_5007567525" description="Peptidase M23 domain-containing protein" evidence="1">
    <location>
        <begin position="27"/>
        <end position="431"/>
    </location>
</feature>
<evidence type="ECO:0000313" key="3">
    <source>
        <dbReference type="Proteomes" id="UP000075635"/>
    </source>
</evidence>
<dbReference type="PANTHER" id="PTHR21666:SF270">
    <property type="entry name" value="MUREIN HYDROLASE ACTIVATOR ENVC"/>
    <property type="match status" value="1"/>
</dbReference>
<protein>
    <recommendedName>
        <fullName evidence="4">Peptidase M23 domain-containing protein</fullName>
    </recommendedName>
</protein>
<comment type="caution">
    <text evidence="2">The sequence shown here is derived from an EMBL/GenBank/DDBJ whole genome shotgun (WGS) entry which is preliminary data.</text>
</comment>
<dbReference type="InterPro" id="IPR050570">
    <property type="entry name" value="Cell_wall_metabolism_enzyme"/>
</dbReference>
<organism evidence="2 3">
    <name type="scientific">Sorangium cellulosum</name>
    <name type="common">Polyangium cellulosum</name>
    <dbReference type="NCBI Taxonomy" id="56"/>
    <lineage>
        <taxon>Bacteria</taxon>
        <taxon>Pseudomonadati</taxon>
        <taxon>Myxococcota</taxon>
        <taxon>Polyangia</taxon>
        <taxon>Polyangiales</taxon>
        <taxon>Polyangiaceae</taxon>
        <taxon>Sorangium</taxon>
    </lineage>
</organism>
<feature type="signal peptide" evidence="1">
    <location>
        <begin position="1"/>
        <end position="26"/>
    </location>
</feature>
<evidence type="ECO:0000256" key="1">
    <source>
        <dbReference type="SAM" id="SignalP"/>
    </source>
</evidence>
<name>A0A150QXY4_SORCE</name>
<dbReference type="InterPro" id="IPR011055">
    <property type="entry name" value="Dup_hybrid_motif"/>
</dbReference>
<dbReference type="GO" id="GO:0004222">
    <property type="term" value="F:metalloendopeptidase activity"/>
    <property type="evidence" value="ECO:0007669"/>
    <property type="project" value="TreeGrafter"/>
</dbReference>